<dbReference type="RefSeq" id="WP_098194751.1">
    <property type="nucleotide sequence ID" value="NZ_CP023777.1"/>
</dbReference>
<reference evidence="2 3" key="1">
    <citation type="submission" date="2017-10" db="EMBL/GenBank/DDBJ databases">
        <title>Paenichitinophaga pekingensis gen. nov., sp. nov., isolated from activated sludge.</title>
        <authorList>
            <person name="Jin D."/>
            <person name="Kong X."/>
            <person name="Deng Y."/>
            <person name="Bai Z."/>
        </authorList>
    </citation>
    <scope>NUCLEOTIDE SEQUENCE [LARGE SCALE GENOMIC DNA]</scope>
    <source>
        <strain evidence="2 3">13</strain>
    </source>
</reference>
<sequence>MTKLKIISFDDPKTRIPVGQMDVLINPDTYSKKIEIKYSEKQAPGTTGKLPKFSKIEPDKMDFELLFDRTGVITDQPPGLLGVEEDIDQLKSLTVEYKGNKHRPRFVSLYWGTLKFDGCLQNMDISYKLFDPRGLPLRAVVRTTFMGCIEDIKRINRENAQSPDLTHVRVVKQGDTLPLMCYEIYGDSKYYIEVAKFNGLDNFREIQPADKIKFPPLA</sequence>
<dbReference type="Pfam" id="PF19266">
    <property type="entry name" value="CIS_tube"/>
    <property type="match status" value="1"/>
</dbReference>
<dbReference type="OrthoDB" id="9815939at2"/>
<protein>
    <recommendedName>
        <fullName evidence="1">LysM domain-containing protein</fullName>
    </recommendedName>
</protein>
<evidence type="ECO:0000259" key="1">
    <source>
        <dbReference type="PROSITE" id="PS51782"/>
    </source>
</evidence>
<name>A0A291QWR5_9BACT</name>
<dbReference type="InterPro" id="IPR018392">
    <property type="entry name" value="LysM"/>
</dbReference>
<keyword evidence="3" id="KW-1185">Reference proteome</keyword>
<evidence type="ECO:0000313" key="3">
    <source>
        <dbReference type="Proteomes" id="UP000220133"/>
    </source>
</evidence>
<dbReference type="Proteomes" id="UP000220133">
    <property type="component" value="Chromosome"/>
</dbReference>
<dbReference type="PROSITE" id="PS51782">
    <property type="entry name" value="LYSM"/>
    <property type="match status" value="1"/>
</dbReference>
<dbReference type="InterPro" id="IPR045361">
    <property type="entry name" value="CIS_tube_prot_N"/>
</dbReference>
<accession>A0A291QWR5</accession>
<dbReference type="EMBL" id="CP023777">
    <property type="protein sequence ID" value="ATL48377.1"/>
    <property type="molecule type" value="Genomic_DNA"/>
</dbReference>
<proteinExistence type="predicted"/>
<dbReference type="AlphaFoldDB" id="A0A291QWR5"/>
<dbReference type="KEGG" id="cbae:COR50_15075"/>
<evidence type="ECO:0000313" key="2">
    <source>
        <dbReference type="EMBL" id="ATL48377.1"/>
    </source>
</evidence>
<feature type="domain" description="LysM" evidence="1">
    <location>
        <begin position="167"/>
        <end position="214"/>
    </location>
</feature>
<gene>
    <name evidence="2" type="ORF">COR50_15075</name>
</gene>
<organism evidence="2 3">
    <name type="scientific">Chitinophaga caeni</name>
    <dbReference type="NCBI Taxonomy" id="2029983"/>
    <lineage>
        <taxon>Bacteria</taxon>
        <taxon>Pseudomonadati</taxon>
        <taxon>Bacteroidota</taxon>
        <taxon>Chitinophagia</taxon>
        <taxon>Chitinophagales</taxon>
        <taxon>Chitinophagaceae</taxon>
        <taxon>Chitinophaga</taxon>
    </lineage>
</organism>